<comment type="caution">
    <text evidence="2">The sequence shown here is derived from an EMBL/GenBank/DDBJ whole genome shotgun (WGS) entry which is preliminary data.</text>
</comment>
<feature type="region of interest" description="Disordered" evidence="1">
    <location>
        <begin position="60"/>
        <end position="82"/>
    </location>
</feature>
<dbReference type="Proteomes" id="UP000437736">
    <property type="component" value="Unassembled WGS sequence"/>
</dbReference>
<feature type="non-terminal residue" evidence="2">
    <location>
        <position position="82"/>
    </location>
</feature>
<keyword evidence="3" id="KW-1185">Reference proteome</keyword>
<name>A0ABW9QTW9_9ACTN</name>
<dbReference type="EMBL" id="WJHE01000552">
    <property type="protein sequence ID" value="MST33299.1"/>
    <property type="molecule type" value="Genomic_DNA"/>
</dbReference>
<evidence type="ECO:0000256" key="1">
    <source>
        <dbReference type="SAM" id="MobiDB-lite"/>
    </source>
</evidence>
<evidence type="ECO:0000313" key="3">
    <source>
        <dbReference type="Proteomes" id="UP000437736"/>
    </source>
</evidence>
<protein>
    <submittedName>
        <fullName evidence="2">Uncharacterized protein</fullName>
    </submittedName>
</protein>
<proteinExistence type="predicted"/>
<accession>A0ABW9QTW9</accession>
<organism evidence="2 3">
    <name type="scientific">Acidiferrimicrobium australe</name>
    <dbReference type="NCBI Taxonomy" id="2664430"/>
    <lineage>
        <taxon>Bacteria</taxon>
        <taxon>Bacillati</taxon>
        <taxon>Actinomycetota</taxon>
        <taxon>Acidimicrobiia</taxon>
        <taxon>Acidimicrobiales</taxon>
        <taxon>Acidimicrobiaceae</taxon>
        <taxon>Acidiferrimicrobium</taxon>
    </lineage>
</organism>
<reference evidence="2 3" key="1">
    <citation type="submission" date="2019-11" db="EMBL/GenBank/DDBJ databases">
        <title>Acidiferrimicrobium australis gen. nov., sp. nov., an acidophilic and obligately heterotrophic, member of the Actinobacteria that catalyses dissimilatory oxido- reduction of iron isolated from metal-rich acidic water in Chile.</title>
        <authorList>
            <person name="Gonzalez D."/>
            <person name="Huber K."/>
            <person name="Hedrich S."/>
            <person name="Rojas-Villalobos C."/>
            <person name="Quatrini R."/>
            <person name="Dinamarca M.A."/>
            <person name="Schwarz A."/>
            <person name="Canales C."/>
            <person name="Nancucheo I."/>
        </authorList>
    </citation>
    <scope>NUCLEOTIDE SEQUENCE [LARGE SCALE GENOMIC DNA]</scope>
    <source>
        <strain evidence="2 3">USS-CCA1</strain>
    </source>
</reference>
<evidence type="ECO:0000313" key="2">
    <source>
        <dbReference type="EMBL" id="MST33299.1"/>
    </source>
</evidence>
<sequence length="82" mass="8604">MSAEILFVGAHADPGLGPRSATVGDLSGARAALRACRPPGVLVLALAALGPDPLARLRALTASPRPDPRCMSEPRHRHHRRA</sequence>
<gene>
    <name evidence="2" type="ORF">GHK86_11285</name>
</gene>